<evidence type="ECO:0000313" key="3">
    <source>
        <dbReference type="EMBL" id="MCP8940610.1"/>
    </source>
</evidence>
<evidence type="ECO:0000256" key="1">
    <source>
        <dbReference type="ARBA" id="ARBA00008635"/>
    </source>
</evidence>
<proteinExistence type="inferred from homology"/>
<dbReference type="PANTHER" id="PTHR37302">
    <property type="entry name" value="SLR1116 PROTEIN"/>
    <property type="match status" value="1"/>
</dbReference>
<organism evidence="3 4">
    <name type="scientific">Alsobacter ponti</name>
    <dbReference type="NCBI Taxonomy" id="2962936"/>
    <lineage>
        <taxon>Bacteria</taxon>
        <taxon>Pseudomonadati</taxon>
        <taxon>Pseudomonadota</taxon>
        <taxon>Alphaproteobacteria</taxon>
        <taxon>Hyphomicrobiales</taxon>
        <taxon>Alsobacteraceae</taxon>
        <taxon>Alsobacter</taxon>
    </lineage>
</organism>
<name>A0ABT1LIS5_9HYPH</name>
<gene>
    <name evidence="3" type="ORF">NK718_18955</name>
</gene>
<dbReference type="PANTHER" id="PTHR37302:SF1">
    <property type="entry name" value="PROTEIN DINB"/>
    <property type="match status" value="1"/>
</dbReference>
<dbReference type="Proteomes" id="UP001205890">
    <property type="component" value="Unassembled WGS sequence"/>
</dbReference>
<protein>
    <submittedName>
        <fullName evidence="3">DinB family protein</fullName>
    </submittedName>
</protein>
<comment type="similarity">
    <text evidence="1">Belongs to the DinB family.</text>
</comment>
<accession>A0ABT1LIS5</accession>
<dbReference type="InterPro" id="IPR034660">
    <property type="entry name" value="DinB/YfiT-like"/>
</dbReference>
<comment type="caution">
    <text evidence="3">The sequence shown here is derived from an EMBL/GenBank/DDBJ whole genome shotgun (WGS) entry which is preliminary data.</text>
</comment>
<dbReference type="RefSeq" id="WP_254745528.1">
    <property type="nucleotide sequence ID" value="NZ_JANCLU010000023.1"/>
</dbReference>
<keyword evidence="4" id="KW-1185">Reference proteome</keyword>
<evidence type="ECO:0000313" key="4">
    <source>
        <dbReference type="Proteomes" id="UP001205890"/>
    </source>
</evidence>
<dbReference type="InterPro" id="IPR007837">
    <property type="entry name" value="DinB"/>
</dbReference>
<dbReference type="EMBL" id="JANCLU010000023">
    <property type="protein sequence ID" value="MCP8940610.1"/>
    <property type="molecule type" value="Genomic_DNA"/>
</dbReference>
<keyword evidence="2" id="KW-0479">Metal-binding</keyword>
<evidence type="ECO:0000256" key="2">
    <source>
        <dbReference type="ARBA" id="ARBA00022723"/>
    </source>
</evidence>
<dbReference type="Pfam" id="PF05163">
    <property type="entry name" value="DinB"/>
    <property type="match status" value="1"/>
</dbReference>
<reference evidence="3 4" key="1">
    <citation type="submission" date="2022-07" db="EMBL/GenBank/DDBJ databases">
        <authorList>
            <person name="Li W.-J."/>
            <person name="Deng Q.-Q."/>
        </authorList>
    </citation>
    <scope>NUCLEOTIDE SEQUENCE [LARGE SCALE GENOMIC DNA]</scope>
    <source>
        <strain evidence="3 4">SYSU M60028</strain>
    </source>
</reference>
<dbReference type="SUPFAM" id="SSF109854">
    <property type="entry name" value="DinB/YfiT-like putative metalloenzymes"/>
    <property type="match status" value="1"/>
</dbReference>
<dbReference type="Gene3D" id="1.20.120.450">
    <property type="entry name" value="dinb family like domain"/>
    <property type="match status" value="1"/>
</dbReference>
<sequence>MIDVDFPRLMARYNRWQNGNLFGAADALSDAQRRQDLAAFFGSIQGTLSHLAWGDSNWMSRFTDWPAPGLPLRESAGFVTDWEELKRLRAALDDAILDWTATLTTERLAAPLRWFSGAAGREISMPLDRVVVHFFNHQTHHRGQVHAMLTRLGARPGDTDLFLLPD</sequence>